<organism evidence="1 2">
    <name type="scientific">Saccharibacillus brassicae</name>
    <dbReference type="NCBI Taxonomy" id="2583377"/>
    <lineage>
        <taxon>Bacteria</taxon>
        <taxon>Bacillati</taxon>
        <taxon>Bacillota</taxon>
        <taxon>Bacilli</taxon>
        <taxon>Bacillales</taxon>
        <taxon>Paenibacillaceae</taxon>
        <taxon>Saccharibacillus</taxon>
    </lineage>
</organism>
<dbReference type="KEGG" id="saca:FFV09_21345"/>
<accession>A0A4Y6UZJ5</accession>
<dbReference type="EMBL" id="CP041217">
    <property type="protein sequence ID" value="QDH23182.1"/>
    <property type="molecule type" value="Genomic_DNA"/>
</dbReference>
<name>A0A4Y6UZJ5_SACBS</name>
<evidence type="ECO:0000313" key="2">
    <source>
        <dbReference type="Proteomes" id="UP000316968"/>
    </source>
</evidence>
<gene>
    <name evidence="1" type="ORF">FFV09_21345</name>
</gene>
<keyword evidence="2" id="KW-1185">Reference proteome</keyword>
<proteinExistence type="predicted"/>
<sequence>MDVMFRDWEEKVRGMKVWWRDQPAVIQYVNPESKELWITLEGIERFLAPRSWGQSDYEEYEDGLYVDMLSKEIGWYRE</sequence>
<dbReference type="RefSeq" id="WP_141449719.1">
    <property type="nucleotide sequence ID" value="NZ_CP041217.1"/>
</dbReference>
<evidence type="ECO:0000313" key="1">
    <source>
        <dbReference type="EMBL" id="QDH23182.1"/>
    </source>
</evidence>
<dbReference type="AlphaFoldDB" id="A0A4Y6UZJ5"/>
<protein>
    <submittedName>
        <fullName evidence="1">Uncharacterized protein</fullName>
    </submittedName>
</protein>
<dbReference type="OrthoDB" id="3035949at2"/>
<dbReference type="Proteomes" id="UP000316968">
    <property type="component" value="Chromosome"/>
</dbReference>
<reference evidence="1 2" key="1">
    <citation type="submission" date="2019-06" db="EMBL/GenBank/DDBJ databases">
        <title>Saccharibacillus brassicae sp. nov., an endophytic bacterium isolated from Chinese cabbage seeds (Brassica pekinensis).</title>
        <authorList>
            <person name="Jiang L."/>
            <person name="Lee J."/>
            <person name="Kim S.W."/>
        </authorList>
    </citation>
    <scope>NUCLEOTIDE SEQUENCE [LARGE SCALE GENOMIC DNA]</scope>
    <source>
        <strain evidence="2">KCTC 43072 / ATSA2</strain>
    </source>
</reference>